<dbReference type="AlphaFoldDB" id="K5X0L8"/>
<dbReference type="PANTHER" id="PTHR14187:SF5">
    <property type="entry name" value="HEAT SHOCK 70 KDA PROTEIN 12A"/>
    <property type="match status" value="1"/>
</dbReference>
<organism evidence="1 2">
    <name type="scientific">Agaricus bisporus var. burnettii (strain JB137-S8 / ATCC MYA-4627 / FGSC 10392)</name>
    <name type="common">White button mushroom</name>
    <dbReference type="NCBI Taxonomy" id="597362"/>
    <lineage>
        <taxon>Eukaryota</taxon>
        <taxon>Fungi</taxon>
        <taxon>Dikarya</taxon>
        <taxon>Basidiomycota</taxon>
        <taxon>Agaricomycotina</taxon>
        <taxon>Agaricomycetes</taxon>
        <taxon>Agaricomycetidae</taxon>
        <taxon>Agaricales</taxon>
        <taxon>Agaricineae</taxon>
        <taxon>Agaricaceae</taxon>
        <taxon>Agaricus</taxon>
    </lineage>
</organism>
<dbReference type="GeneID" id="18826657"/>
<sequence length="1225" mass="137010">MPSRGNYQGSDRKLLLAFDVGTTYSGISILDPGKKPEVQGVFPGQEVAGGTAKLPSIIYYSQDGGVRAVGAEAEGDSIEIVAEEEDWVKVEWFKLHLRPKLGDIDASAGHLKPLPLGKTVVHVLTDFMKYLNTCAKQWIQEVHPGIGSDVWDGREIHYVLSHPNGWEGPQRTLMRQAAENASLVPPNGRNQLSFITEGEASLNRCIEKELLTPSVIGDQGISIVDAGGGTIDISAYARKANSDKFAEIAEAQCHFKGSIFVSEGAEAYLQNYLPKSNKYYADIPQMKHYFDKSTKCAFRDPSDPLFVRFGSARDKDPKYKITAGKLRLEGTDVASFFEPSIKCIVDGVLAQRSIAHTPISHVFLVGGFAANDYLFKRVEDDLEPHGLRVYRPDAQINKVVADGAILGVLDNPVRTRVSRYSSGVKLYARYNKKLAEHRRRRRRCLQLPSGYLAIPDIFEVIIKRNVQVSDTQEFRSSLTHKSTKRSALLHLEEDIICYRGNLNADECQFMDNDPANYHKLCTVKAYLGDIHMPLRSGSGGSFYEIEVDIVLLFGVTELKAQIAWIENGEEKSFHKSDFHPSISSHSTPFTNTSKARHSGPLKLLLAFDVGFTFSGIKTVFKALLRVTDLVIIIKSSDPASTNDPPLLPIMHLQDNYQGCEETLLLAFDVGTTYSRISILNPGEKPEVQRQEVAGSTAKVPSILYYSQDGRIRAVGAEAEGDSIEMKAEEKNWPKSSKFEAIAGHLKPLPLGKTVVEVLSDFLKYLKMCAEQYIQDCHPGIGSHVWDRRKIHYILSHPNGWGGPQHTLMREAAQNAGLVWPRSRNKLSFITEGEARLYRCMEETEAVIGDQGISIVHAGNGTIDISAYARNIKSDKFEEIAEAQCHFKGSIFVTRAFGDYLRSFLKDSKFHAEIPSMERYFDKTTKRSFREPRDPCYIRFGSSRDKDPKYKITAGKLRLEGTDVASFFEPSIKCIVDGVLAQRSIAHTPISHVFLVGGFAANDYLFKRVEDDLVPHGLRIYRPDAQIPADGAISGILAGANRNRVSRYPLGIKVPTRYNKKIAEHRCRRQNCLQLPSGYLAIPDTFNVVIERVSETQEFRTRISHKSTQRAGLLHLEEDIICYRGDLDAIEYQYMDNDPGSSIPLLCTVRAYLGDTHIPLRSGPGGSYYEIEFDVVFLTDVGKLKAHIAWIEKGEEKRFKFFYAAPAEILMAFHRGPARIIYDTNL</sequence>
<dbReference type="InterPro" id="IPR043129">
    <property type="entry name" value="ATPase_NBD"/>
</dbReference>
<dbReference type="RefSeq" id="XP_007328787.1">
    <property type="nucleotide sequence ID" value="XM_007328725.1"/>
</dbReference>
<dbReference type="EMBL" id="JH971388">
    <property type="protein sequence ID" value="EKM81351.1"/>
    <property type="molecule type" value="Genomic_DNA"/>
</dbReference>
<dbReference type="PANTHER" id="PTHR14187">
    <property type="entry name" value="ALPHA KINASE/ELONGATION FACTOR 2 KINASE"/>
    <property type="match status" value="1"/>
</dbReference>
<dbReference type="CDD" id="cd10170">
    <property type="entry name" value="ASKHA_NBD_HSP70"/>
    <property type="match status" value="2"/>
</dbReference>
<gene>
    <name evidence="1" type="ORF">AGABI1DRAFT_127359</name>
</gene>
<dbReference type="eggNOG" id="KOG0101">
    <property type="taxonomic scope" value="Eukaryota"/>
</dbReference>
<dbReference type="KEGG" id="abp:AGABI1DRAFT127359"/>
<dbReference type="Gene3D" id="3.30.420.40">
    <property type="match status" value="2"/>
</dbReference>
<keyword evidence="2" id="KW-1185">Reference proteome</keyword>
<dbReference type="STRING" id="597362.K5X0L8"/>
<dbReference type="Proteomes" id="UP000008493">
    <property type="component" value="Unassembled WGS sequence"/>
</dbReference>
<protein>
    <submittedName>
        <fullName evidence="1">Uncharacterized protein</fullName>
    </submittedName>
</protein>
<dbReference type="InParanoid" id="K5X0L8"/>
<accession>K5X0L8</accession>
<evidence type="ECO:0000313" key="2">
    <source>
        <dbReference type="Proteomes" id="UP000008493"/>
    </source>
</evidence>
<evidence type="ECO:0000313" key="1">
    <source>
        <dbReference type="EMBL" id="EKM81351.1"/>
    </source>
</evidence>
<name>K5X0L8_AGABU</name>
<dbReference type="SUPFAM" id="SSF53067">
    <property type="entry name" value="Actin-like ATPase domain"/>
    <property type="match status" value="4"/>
</dbReference>
<dbReference type="OMA" id="SSLENGX"/>
<proteinExistence type="predicted"/>
<reference evidence="2" key="1">
    <citation type="journal article" date="2012" name="Proc. Natl. Acad. Sci. U.S.A.">
        <title>Genome sequence of the button mushroom Agaricus bisporus reveals mechanisms governing adaptation to a humic-rich ecological niche.</title>
        <authorList>
            <person name="Morin E."/>
            <person name="Kohler A."/>
            <person name="Baker A.R."/>
            <person name="Foulongne-Oriol M."/>
            <person name="Lombard V."/>
            <person name="Nagy L.G."/>
            <person name="Ohm R.A."/>
            <person name="Patyshakuliyeva A."/>
            <person name="Brun A."/>
            <person name="Aerts A.L."/>
            <person name="Bailey A.M."/>
            <person name="Billette C."/>
            <person name="Coutinho P.M."/>
            <person name="Deakin G."/>
            <person name="Doddapaneni H."/>
            <person name="Floudas D."/>
            <person name="Grimwood J."/>
            <person name="Hilden K."/>
            <person name="Kuees U."/>
            <person name="LaButti K.M."/>
            <person name="Lapidus A."/>
            <person name="Lindquist E.A."/>
            <person name="Lucas S.M."/>
            <person name="Murat C."/>
            <person name="Riley R.W."/>
            <person name="Salamov A.A."/>
            <person name="Schmutz J."/>
            <person name="Subramanian V."/>
            <person name="Woesten H.A.B."/>
            <person name="Xu J."/>
            <person name="Eastwood D.C."/>
            <person name="Foster G.D."/>
            <person name="Sonnenberg A.S."/>
            <person name="Cullen D."/>
            <person name="de Vries R.P."/>
            <person name="Lundell T."/>
            <person name="Hibbett D.S."/>
            <person name="Henrissat B."/>
            <person name="Burton K.S."/>
            <person name="Kerrigan R.W."/>
            <person name="Challen M.P."/>
            <person name="Grigoriev I.V."/>
            <person name="Martin F."/>
        </authorList>
    </citation>
    <scope>NUCLEOTIDE SEQUENCE [LARGE SCALE GENOMIC DNA]</scope>
    <source>
        <strain evidence="2">JB137-S8 / ATCC MYA-4627 / FGSC 10392</strain>
    </source>
</reference>
<dbReference type="OrthoDB" id="2963168at2759"/>
<dbReference type="HOGENOM" id="CLU_284998_0_0_1"/>